<reference evidence="1 2" key="1">
    <citation type="submission" date="2019-03" db="EMBL/GenBank/DDBJ databases">
        <title>Genomic Encyclopedia of Type Strains, Phase IV (KMG-IV): sequencing the most valuable type-strain genomes for metagenomic binning, comparative biology and taxonomic classification.</title>
        <authorList>
            <person name="Goeker M."/>
        </authorList>
    </citation>
    <scope>NUCLEOTIDE SEQUENCE [LARGE SCALE GENOMIC DNA]</scope>
    <source>
        <strain evidence="1 2">DSM 21153</strain>
    </source>
</reference>
<dbReference type="EMBL" id="SLVM01000008">
    <property type="protein sequence ID" value="TCM85169.1"/>
    <property type="molecule type" value="Genomic_DNA"/>
</dbReference>
<keyword evidence="2" id="KW-1185">Reference proteome</keyword>
<evidence type="ECO:0000313" key="2">
    <source>
        <dbReference type="Proteomes" id="UP000295277"/>
    </source>
</evidence>
<dbReference type="RefSeq" id="WP_132694295.1">
    <property type="nucleotide sequence ID" value="NZ_SLVM01000008.1"/>
</dbReference>
<dbReference type="Proteomes" id="UP000295277">
    <property type="component" value="Unassembled WGS sequence"/>
</dbReference>
<comment type="caution">
    <text evidence="1">The sequence shown here is derived from an EMBL/GenBank/DDBJ whole genome shotgun (WGS) entry which is preliminary data.</text>
</comment>
<organism evidence="1 2">
    <name type="scientific">Rhodovulum steppense</name>
    <dbReference type="NCBI Taxonomy" id="540251"/>
    <lineage>
        <taxon>Bacteria</taxon>
        <taxon>Pseudomonadati</taxon>
        <taxon>Pseudomonadota</taxon>
        <taxon>Alphaproteobacteria</taxon>
        <taxon>Rhodobacterales</taxon>
        <taxon>Paracoccaceae</taxon>
        <taxon>Rhodovulum</taxon>
    </lineage>
</organism>
<dbReference type="OrthoDB" id="5365964at2"/>
<gene>
    <name evidence="1" type="ORF">EV216_10820</name>
</gene>
<proteinExistence type="predicted"/>
<dbReference type="AlphaFoldDB" id="A0A4R1YVL1"/>
<evidence type="ECO:0000313" key="1">
    <source>
        <dbReference type="EMBL" id="TCM85169.1"/>
    </source>
</evidence>
<name>A0A4R1YVL1_9RHOB</name>
<dbReference type="InterPro" id="IPR011231">
    <property type="entry name" value="Phage_VT1-Sakai_H0018"/>
</dbReference>
<dbReference type="PIRSF" id="PIRSF030771">
    <property type="entry name" value="UCP030771"/>
    <property type="match status" value="1"/>
</dbReference>
<dbReference type="Pfam" id="PF09956">
    <property type="entry name" value="Phage_cement_2"/>
    <property type="match status" value="1"/>
</dbReference>
<sequence length="110" mass="10804">MKNFEQAGSNLTIPAPAAVVSGGVVIAGEIRGIAAGSAAIGAKVDVVTTGVFRLPKVAADNITLGAAVYYDAGESLVTIDDDEGTNVKLGVAVEAAAATTGSVAVRLSAF</sequence>
<accession>A0A4R1YVL1</accession>
<protein>
    <submittedName>
        <fullName evidence="1">Putative RecA/RadA family phage recombinase</fullName>
    </submittedName>
</protein>